<feature type="region of interest" description="Disordered" evidence="1">
    <location>
        <begin position="222"/>
        <end position="241"/>
    </location>
</feature>
<feature type="compositionally biased region" description="Low complexity" evidence="1">
    <location>
        <begin position="1"/>
        <end position="11"/>
    </location>
</feature>
<feature type="compositionally biased region" description="Acidic residues" evidence="1">
    <location>
        <begin position="12"/>
        <end position="22"/>
    </location>
</feature>
<feature type="region of interest" description="Disordered" evidence="1">
    <location>
        <begin position="1"/>
        <end position="43"/>
    </location>
</feature>
<keyword evidence="2" id="KW-0472">Membrane</keyword>
<evidence type="ECO:0000256" key="1">
    <source>
        <dbReference type="SAM" id="MobiDB-lite"/>
    </source>
</evidence>
<dbReference type="EMBL" id="CP064786">
    <property type="protein sequence ID" value="QSG01693.1"/>
    <property type="molecule type" value="Genomic_DNA"/>
</dbReference>
<keyword evidence="2" id="KW-0812">Transmembrane</keyword>
<reference evidence="3" key="1">
    <citation type="submission" date="2020-11" db="EMBL/GenBank/DDBJ databases">
        <title>Carbohydrate-dependent, anaerobic sulfur respiration: A novel catabolism in halophilic archaea.</title>
        <authorList>
            <person name="Sorokin D.Y."/>
            <person name="Messina E."/>
            <person name="Smedile F."/>
            <person name="La Cono V."/>
            <person name="Hallsworth J.E."/>
            <person name="Yakimov M.M."/>
        </authorList>
    </citation>
    <scope>NUCLEOTIDE SEQUENCE</scope>
    <source>
        <strain evidence="3">AArc-S</strain>
    </source>
</reference>
<dbReference type="GeneID" id="70683845"/>
<protein>
    <submittedName>
        <fullName evidence="3">Uncharacterized protein</fullName>
    </submittedName>
</protein>
<evidence type="ECO:0000256" key="2">
    <source>
        <dbReference type="SAM" id="Phobius"/>
    </source>
</evidence>
<accession>A0A897MRP8</accession>
<sequence length="241" mass="26559">MTDQPEPSTETEPTDDSEETDDREATEPSKTQDSDGSETQTVPDRIGSMLAAGKQTITGPLERITRPIKRVVANSRIVSAGTTLRRWIEASYLYRWFTAEPEPDVIVIDLRETRTIGPFIRLLDATIERLVPIWEQSRVKSLGERLLAQSLATPLRVGGMGLALAVLASGLYTLVFGSSSMTGVLVHLALLAVAGLGIRSRMSWAELRETRVMQVLIAAFEPPEPPERGETTEEEGQTDRK</sequence>
<evidence type="ECO:0000313" key="3">
    <source>
        <dbReference type="EMBL" id="QSG01693.1"/>
    </source>
</evidence>
<feature type="compositionally biased region" description="Basic and acidic residues" evidence="1">
    <location>
        <begin position="225"/>
        <end position="241"/>
    </location>
</feature>
<feature type="transmembrane region" description="Helical" evidence="2">
    <location>
        <begin position="181"/>
        <end position="198"/>
    </location>
</feature>
<keyword evidence="2" id="KW-1133">Transmembrane helix</keyword>
<feature type="compositionally biased region" description="Basic and acidic residues" evidence="1">
    <location>
        <begin position="23"/>
        <end position="33"/>
    </location>
</feature>
<gene>
    <name evidence="3" type="ORF">AArcS_0464</name>
</gene>
<evidence type="ECO:0000313" key="4">
    <source>
        <dbReference type="Proteomes" id="UP000663586"/>
    </source>
</evidence>
<organism evidence="3 4">
    <name type="scientific">Natranaeroarchaeum sulfidigenes</name>
    <dbReference type="NCBI Taxonomy" id="2784880"/>
    <lineage>
        <taxon>Archaea</taxon>
        <taxon>Methanobacteriati</taxon>
        <taxon>Methanobacteriota</taxon>
        <taxon>Stenosarchaea group</taxon>
        <taxon>Halobacteria</taxon>
        <taxon>Halobacteriales</taxon>
        <taxon>Natronoarchaeaceae</taxon>
        <taxon>Natranaeroarchaeum</taxon>
    </lineage>
</organism>
<dbReference type="AlphaFoldDB" id="A0A897MRP8"/>
<dbReference type="Proteomes" id="UP000663586">
    <property type="component" value="Chromosome"/>
</dbReference>
<name>A0A897MRP8_9EURY</name>
<keyword evidence="4" id="KW-1185">Reference proteome</keyword>
<feature type="transmembrane region" description="Helical" evidence="2">
    <location>
        <begin position="155"/>
        <end position="175"/>
    </location>
</feature>
<dbReference type="KEGG" id="hara:AArcS_0464"/>
<proteinExistence type="predicted"/>
<dbReference type="RefSeq" id="WP_238478805.1">
    <property type="nucleotide sequence ID" value="NZ_CP064786.1"/>
</dbReference>